<dbReference type="Proteomes" id="UP000295083">
    <property type="component" value="Unassembled WGS sequence"/>
</dbReference>
<feature type="region of interest" description="Disordered" evidence="4">
    <location>
        <begin position="1"/>
        <end position="124"/>
    </location>
</feature>
<dbReference type="EMBL" id="QAPG01000160">
    <property type="protein sequence ID" value="TDZ29920.1"/>
    <property type="molecule type" value="Genomic_DNA"/>
</dbReference>
<sequence length="172" mass="17669">MSNPPPRETPIPPPVIPTHSFSSTPASRPPPAPAPTTTPAPEPSMPPAPTADVPMRDANEPASSPAPAPQTAPSPAPGARYGTPSRGLNSGDGGPSSSRAGSVHPEASNLNLPSHPTSHGDTARMYINNNVTSVLLEGMKMIGKDQPDSPLKVLGEFLLQKSREKGEPGSVN</sequence>
<dbReference type="CDD" id="cd22965">
    <property type="entry name" value="DD_DPY30_SDC1"/>
    <property type="match status" value="1"/>
</dbReference>
<comment type="caution">
    <text evidence="5">The sequence shown here is derived from an EMBL/GenBank/DDBJ whole genome shotgun (WGS) entry which is preliminary data.</text>
</comment>
<dbReference type="Pfam" id="PF05186">
    <property type="entry name" value="Dpy-30"/>
    <property type="match status" value="1"/>
</dbReference>
<feature type="compositionally biased region" description="Pro residues" evidence="4">
    <location>
        <begin position="27"/>
        <end position="49"/>
    </location>
</feature>
<protein>
    <submittedName>
        <fullName evidence="5">Set1 complex component sdc1</fullName>
    </submittedName>
</protein>
<feature type="compositionally biased region" description="Pro residues" evidence="4">
    <location>
        <begin position="1"/>
        <end position="16"/>
    </location>
</feature>
<dbReference type="AlphaFoldDB" id="A0A4R8PZM7"/>
<accession>A0A4R8PZM7</accession>
<comment type="similarity">
    <text evidence="2">Belongs to the dpy-30 family.</text>
</comment>
<dbReference type="Gene3D" id="1.20.890.10">
    <property type="entry name" value="cAMP-dependent protein kinase regulatory subunit, dimerization-anchoring domain"/>
    <property type="match status" value="1"/>
</dbReference>
<organism evidence="5 6">
    <name type="scientific">Colletotrichum spinosum</name>
    <dbReference type="NCBI Taxonomy" id="1347390"/>
    <lineage>
        <taxon>Eukaryota</taxon>
        <taxon>Fungi</taxon>
        <taxon>Dikarya</taxon>
        <taxon>Ascomycota</taxon>
        <taxon>Pezizomycotina</taxon>
        <taxon>Sordariomycetes</taxon>
        <taxon>Hypocreomycetidae</taxon>
        <taxon>Glomerellales</taxon>
        <taxon>Glomerellaceae</taxon>
        <taxon>Colletotrichum</taxon>
        <taxon>Colletotrichum orbiculare species complex</taxon>
    </lineage>
</organism>
<name>A0A4R8PZM7_9PEZI</name>
<evidence type="ECO:0000256" key="3">
    <source>
        <dbReference type="ARBA" id="ARBA00023242"/>
    </source>
</evidence>
<proteinExistence type="inferred from homology"/>
<dbReference type="InterPro" id="IPR049629">
    <property type="entry name" value="DPY30_SDC1_DD"/>
</dbReference>
<dbReference type="GO" id="GO:0005634">
    <property type="term" value="C:nucleus"/>
    <property type="evidence" value="ECO:0007669"/>
    <property type="project" value="UniProtKB-SubCell"/>
</dbReference>
<keyword evidence="6" id="KW-1185">Reference proteome</keyword>
<evidence type="ECO:0000256" key="4">
    <source>
        <dbReference type="SAM" id="MobiDB-lite"/>
    </source>
</evidence>
<feature type="compositionally biased region" description="Pro residues" evidence="4">
    <location>
        <begin position="64"/>
        <end position="76"/>
    </location>
</feature>
<evidence type="ECO:0000256" key="2">
    <source>
        <dbReference type="ARBA" id="ARBA00010849"/>
    </source>
</evidence>
<evidence type="ECO:0000313" key="6">
    <source>
        <dbReference type="Proteomes" id="UP000295083"/>
    </source>
</evidence>
<feature type="compositionally biased region" description="Low complexity" evidence="4">
    <location>
        <begin position="17"/>
        <end position="26"/>
    </location>
</feature>
<evidence type="ECO:0000313" key="5">
    <source>
        <dbReference type="EMBL" id="TDZ29920.1"/>
    </source>
</evidence>
<keyword evidence="3" id="KW-0539">Nucleus</keyword>
<feature type="compositionally biased region" description="Polar residues" evidence="4">
    <location>
        <begin position="108"/>
        <end position="120"/>
    </location>
</feature>
<comment type="subcellular location">
    <subcellularLocation>
        <location evidence="1">Nucleus</location>
    </subcellularLocation>
</comment>
<evidence type="ECO:0000256" key="1">
    <source>
        <dbReference type="ARBA" id="ARBA00004123"/>
    </source>
</evidence>
<dbReference type="InterPro" id="IPR007858">
    <property type="entry name" value="Dpy-30_motif"/>
</dbReference>
<reference evidence="5 6" key="1">
    <citation type="submission" date="2018-11" db="EMBL/GenBank/DDBJ databases">
        <title>Genome sequence and assembly of Colletotrichum spinosum.</title>
        <authorList>
            <person name="Gan P."/>
            <person name="Shirasu K."/>
        </authorList>
    </citation>
    <scope>NUCLEOTIDE SEQUENCE [LARGE SCALE GENOMIC DNA]</scope>
    <source>
        <strain evidence="5 6">CBS 515.97</strain>
    </source>
</reference>
<gene>
    <name evidence="5" type="primary">sdc1</name>
    <name evidence="5" type="ORF">C8035_v003768</name>
</gene>